<dbReference type="RefSeq" id="WP_117671280.1">
    <property type="nucleotide sequence ID" value="NZ_CABOGR010000006.1"/>
</dbReference>
<comment type="caution">
    <text evidence="1">The sequence shown here is derived from an EMBL/GenBank/DDBJ whole genome shotgun (WGS) entry which is preliminary data.</text>
</comment>
<evidence type="ECO:0000313" key="5">
    <source>
        <dbReference type="Proteomes" id="UP000260862"/>
    </source>
</evidence>
<sequence length="177" mass="20443">MNTLQRYMVLNSLLLVVIPVMGQQKEDKEIKLNEETVKLIQFDFLPGDMENYNKPLEAPLEKKWMEYKNPFDEGIPRSLTDSLMAKKPKGYIRMCPYSIWTKRGEDPVYDVTVEGRPPELIMNEGPDVSKKLQTDYGHSLKPSTGRTYDMLNNSTPIEVGKIFKKYIKPLLPAKKSK</sequence>
<keyword evidence="5" id="KW-1185">Reference proteome</keyword>
<evidence type="ECO:0000313" key="3">
    <source>
        <dbReference type="EMBL" id="RGS04739.1"/>
    </source>
</evidence>
<name>A0A3E4N547_9BACT</name>
<reference evidence="4 5" key="1">
    <citation type="submission" date="2018-08" db="EMBL/GenBank/DDBJ databases">
        <title>A genome reference for cultivated species of the human gut microbiota.</title>
        <authorList>
            <person name="Zou Y."/>
            <person name="Xue W."/>
            <person name="Luo G."/>
        </authorList>
    </citation>
    <scope>NUCLEOTIDE SEQUENCE [LARGE SCALE GENOMIC DNA]</scope>
    <source>
        <strain evidence="3 6">AF24-16AC</strain>
        <strain evidence="2 4">OM08-14</strain>
        <strain evidence="1 5">TF10-3AC</strain>
    </source>
</reference>
<gene>
    <name evidence="3" type="ORF">DWY14_12870</name>
    <name evidence="2" type="ORF">DXC17_13545</name>
    <name evidence="1" type="ORF">DXD04_04635</name>
</gene>
<protein>
    <submittedName>
        <fullName evidence="1">DUF4858 domain-containing protein</fullName>
    </submittedName>
</protein>
<dbReference type="EMBL" id="QSTF01000044">
    <property type="protein sequence ID" value="RGM36407.1"/>
    <property type="molecule type" value="Genomic_DNA"/>
</dbReference>
<proteinExistence type="predicted"/>
<dbReference type="EMBL" id="QSQT01000006">
    <property type="protein sequence ID" value="RGK57206.1"/>
    <property type="molecule type" value="Genomic_DNA"/>
</dbReference>
<accession>A0A3E4N547</accession>
<evidence type="ECO:0000313" key="4">
    <source>
        <dbReference type="Proteomes" id="UP000260780"/>
    </source>
</evidence>
<evidence type="ECO:0000313" key="2">
    <source>
        <dbReference type="EMBL" id="RGM36407.1"/>
    </source>
</evidence>
<dbReference type="AlphaFoldDB" id="A0A3E4N547"/>
<dbReference type="Proteomes" id="UP000260862">
    <property type="component" value="Unassembled WGS sequence"/>
</dbReference>
<dbReference type="Proteomes" id="UP000285750">
    <property type="component" value="Unassembled WGS sequence"/>
</dbReference>
<evidence type="ECO:0000313" key="6">
    <source>
        <dbReference type="Proteomes" id="UP000285750"/>
    </source>
</evidence>
<dbReference type="EMBL" id="QRUY01000032">
    <property type="protein sequence ID" value="RGS04739.1"/>
    <property type="molecule type" value="Genomic_DNA"/>
</dbReference>
<organism evidence="1 5">
    <name type="scientific">Phocaeicola plebeius</name>
    <dbReference type="NCBI Taxonomy" id="310297"/>
    <lineage>
        <taxon>Bacteria</taxon>
        <taxon>Pseudomonadati</taxon>
        <taxon>Bacteroidota</taxon>
        <taxon>Bacteroidia</taxon>
        <taxon>Bacteroidales</taxon>
        <taxon>Bacteroidaceae</taxon>
        <taxon>Phocaeicola</taxon>
    </lineage>
</organism>
<evidence type="ECO:0000313" key="1">
    <source>
        <dbReference type="EMBL" id="RGK57206.1"/>
    </source>
</evidence>
<dbReference type="Proteomes" id="UP000260780">
    <property type="component" value="Unassembled WGS sequence"/>
</dbReference>